<feature type="transmembrane region" description="Helical" evidence="1">
    <location>
        <begin position="234"/>
        <end position="258"/>
    </location>
</feature>
<proteinExistence type="predicted"/>
<dbReference type="RefSeq" id="WP_281811998.1">
    <property type="nucleotide sequence ID" value="NZ_BRLB01000001.1"/>
</dbReference>
<gene>
    <name evidence="3" type="ORF">SH1V18_05470</name>
</gene>
<feature type="transmembrane region" description="Helical" evidence="1">
    <location>
        <begin position="51"/>
        <end position="74"/>
    </location>
</feature>
<feature type="transmembrane region" description="Helical" evidence="1">
    <location>
        <begin position="181"/>
        <end position="214"/>
    </location>
</feature>
<comment type="caution">
    <text evidence="3">The sequence shown here is derived from an EMBL/GenBank/DDBJ whole genome shotgun (WGS) entry which is preliminary data.</text>
</comment>
<keyword evidence="1" id="KW-1133">Transmembrane helix</keyword>
<keyword evidence="4" id="KW-1185">Reference proteome</keyword>
<feature type="transmembrane region" description="Helical" evidence="1">
    <location>
        <begin position="12"/>
        <end position="39"/>
    </location>
</feature>
<dbReference type="EMBL" id="BRLB01000001">
    <property type="protein sequence ID" value="GKX28067.1"/>
    <property type="molecule type" value="Genomic_DNA"/>
</dbReference>
<feature type="transmembrane region" description="Helical" evidence="1">
    <location>
        <begin position="98"/>
        <end position="120"/>
    </location>
</feature>
<organism evidence="3 4">
    <name type="scientific">Vallitalea longa</name>
    <dbReference type="NCBI Taxonomy" id="2936439"/>
    <lineage>
        <taxon>Bacteria</taxon>
        <taxon>Bacillati</taxon>
        <taxon>Bacillota</taxon>
        <taxon>Clostridia</taxon>
        <taxon>Lachnospirales</taxon>
        <taxon>Vallitaleaceae</taxon>
        <taxon>Vallitalea</taxon>
    </lineage>
</organism>
<dbReference type="Proteomes" id="UP001144256">
    <property type="component" value="Unassembled WGS sequence"/>
</dbReference>
<feature type="transmembrane region" description="Helical" evidence="1">
    <location>
        <begin position="270"/>
        <end position="287"/>
    </location>
</feature>
<evidence type="ECO:0000313" key="4">
    <source>
        <dbReference type="Proteomes" id="UP001144256"/>
    </source>
</evidence>
<reference evidence="3" key="1">
    <citation type="submission" date="2022-06" db="EMBL/GenBank/DDBJ databases">
        <title>Vallitalea longa sp. nov., an anaerobic bacterium isolated from marine sediment.</title>
        <authorList>
            <person name="Hirano S."/>
            <person name="Terahara T."/>
            <person name="Mori K."/>
            <person name="Hamada M."/>
            <person name="Matsumoto R."/>
            <person name="Kobayashi T."/>
        </authorList>
    </citation>
    <scope>NUCLEOTIDE SEQUENCE</scope>
    <source>
        <strain evidence="3">SH18-1</strain>
    </source>
</reference>
<dbReference type="Pfam" id="PF25928">
    <property type="entry name" value="DUF7973"/>
    <property type="match status" value="2"/>
</dbReference>
<keyword evidence="1" id="KW-0812">Transmembrane</keyword>
<accession>A0A9W6DE65</accession>
<sequence length="288" mass="29728">MSLELILISFGGGVFGALIGALPAFIFTGFVGLIGVGVVCAGGPPTILNDITFGAFLGPHVAFAGGVAAAAFAANKKKLLESGMDTTIPLNKFQDKSILIVGGIFGVLGHLVNYLYATIITLPTDTVAMTVVTSGIIARLVFGRTGLLGIRNPSRVTAEIAATSEVERHILPTSKTITYDIIMALGLGIVVSYISIITGIAVLGFCVSAASLIFTQMGYPVPATHHVTSIAGLAAFMSGSIYIGALFAVLAAIIFEIVALNFNSNCDSHIDPPAASIFICAFIIMGIF</sequence>
<dbReference type="InterPro" id="IPR058279">
    <property type="entry name" value="DUF7973"/>
</dbReference>
<name>A0A9W6DE65_9FIRM</name>
<evidence type="ECO:0000256" key="1">
    <source>
        <dbReference type="SAM" id="Phobius"/>
    </source>
</evidence>
<feature type="domain" description="DUF7973" evidence="2">
    <location>
        <begin position="177"/>
        <end position="284"/>
    </location>
</feature>
<feature type="domain" description="DUF7973" evidence="2">
    <location>
        <begin position="2"/>
        <end position="144"/>
    </location>
</feature>
<protein>
    <recommendedName>
        <fullName evidence="2">DUF7973 domain-containing protein</fullName>
    </recommendedName>
</protein>
<evidence type="ECO:0000259" key="2">
    <source>
        <dbReference type="Pfam" id="PF25928"/>
    </source>
</evidence>
<dbReference type="AlphaFoldDB" id="A0A9W6DE65"/>
<evidence type="ECO:0000313" key="3">
    <source>
        <dbReference type="EMBL" id="GKX28067.1"/>
    </source>
</evidence>
<keyword evidence="1" id="KW-0472">Membrane</keyword>